<evidence type="ECO:0000313" key="1">
    <source>
        <dbReference type="EMBL" id="RHF62292.1"/>
    </source>
</evidence>
<dbReference type="EMBL" id="QRHG01000006">
    <property type="protein sequence ID" value="RHF62292.1"/>
    <property type="molecule type" value="Genomic_DNA"/>
</dbReference>
<name>A0A414P814_9FIRM</name>
<organism evidence="1 2">
    <name type="scientific">[Ruminococcus] lactaris</name>
    <dbReference type="NCBI Taxonomy" id="46228"/>
    <lineage>
        <taxon>Bacteria</taxon>
        <taxon>Bacillati</taxon>
        <taxon>Bacillota</taxon>
        <taxon>Clostridia</taxon>
        <taxon>Lachnospirales</taxon>
        <taxon>Lachnospiraceae</taxon>
        <taxon>Mediterraneibacter</taxon>
    </lineage>
</organism>
<protein>
    <submittedName>
        <fullName evidence="1">DUF2958 domain-containing protein</fullName>
    </submittedName>
</protein>
<accession>A0A414P814</accession>
<dbReference type="Proteomes" id="UP000284902">
    <property type="component" value="Unassembled WGS sequence"/>
</dbReference>
<reference evidence="1 2" key="1">
    <citation type="submission" date="2018-08" db="EMBL/GenBank/DDBJ databases">
        <title>A genome reference for cultivated species of the human gut microbiota.</title>
        <authorList>
            <person name="Zou Y."/>
            <person name="Xue W."/>
            <person name="Luo G."/>
        </authorList>
    </citation>
    <scope>NUCLEOTIDE SEQUENCE [LARGE SCALE GENOMIC DNA]</scope>
    <source>
        <strain evidence="1 2">AM25-1LB</strain>
    </source>
</reference>
<sequence>MVKLMTKRIEQSLLQHPLSSQNGKGFNAEIAVMFYNSEGPGTWILTEGEKQENGDWLLFGYCCIWEWEWGYVMLSELEELEFSIKEFKDAAGRKVKEYV</sequence>
<comment type="caution">
    <text evidence="1">The sequence shown here is derived from an EMBL/GenBank/DDBJ whole genome shotgun (WGS) entry which is preliminary data.</text>
</comment>
<dbReference type="RefSeq" id="WP_118212542.1">
    <property type="nucleotide sequence ID" value="NZ_JAQEAQ010000003.1"/>
</dbReference>
<dbReference type="AlphaFoldDB" id="A0A414P814"/>
<dbReference type="InterPro" id="IPR021341">
    <property type="entry name" value="DUF2958"/>
</dbReference>
<gene>
    <name evidence="1" type="ORF">DW672_03365</name>
</gene>
<evidence type="ECO:0000313" key="2">
    <source>
        <dbReference type="Proteomes" id="UP000284902"/>
    </source>
</evidence>
<proteinExistence type="predicted"/>
<dbReference type="Pfam" id="PF11171">
    <property type="entry name" value="DUF2958"/>
    <property type="match status" value="1"/>
</dbReference>